<keyword evidence="2 4" id="KW-0436">Ligase</keyword>
<dbReference type="PANTHER" id="PTHR43201:SF5">
    <property type="entry name" value="MEDIUM-CHAIN ACYL-COA LIGASE ACSF2, MITOCHONDRIAL"/>
    <property type="match status" value="1"/>
</dbReference>
<dbReference type="AlphaFoldDB" id="A0A1H5SVF2"/>
<name>A0A1H5SVF2_9FIRM</name>
<evidence type="ECO:0000256" key="1">
    <source>
        <dbReference type="ARBA" id="ARBA00006432"/>
    </source>
</evidence>
<organism evidence="4 5">
    <name type="scientific">Lachnospira multipara</name>
    <dbReference type="NCBI Taxonomy" id="28051"/>
    <lineage>
        <taxon>Bacteria</taxon>
        <taxon>Bacillati</taxon>
        <taxon>Bacillota</taxon>
        <taxon>Clostridia</taxon>
        <taxon>Lachnospirales</taxon>
        <taxon>Lachnospiraceae</taxon>
        <taxon>Lachnospira</taxon>
    </lineage>
</organism>
<evidence type="ECO:0000259" key="3">
    <source>
        <dbReference type="Pfam" id="PF00501"/>
    </source>
</evidence>
<evidence type="ECO:0000313" key="4">
    <source>
        <dbReference type="EMBL" id="SEF54424.1"/>
    </source>
</evidence>
<gene>
    <name evidence="4" type="ORF">SAMN05216537_103151</name>
</gene>
<dbReference type="SUPFAM" id="SSF56801">
    <property type="entry name" value="Acetyl-CoA synthetase-like"/>
    <property type="match status" value="1"/>
</dbReference>
<dbReference type="PANTHER" id="PTHR43201">
    <property type="entry name" value="ACYL-COA SYNTHETASE"/>
    <property type="match status" value="1"/>
</dbReference>
<reference evidence="4 5" key="1">
    <citation type="submission" date="2016-10" db="EMBL/GenBank/DDBJ databases">
        <authorList>
            <person name="de Groot N.N."/>
        </authorList>
    </citation>
    <scope>NUCLEOTIDE SEQUENCE [LARGE SCALE GENOMIC DNA]</scope>
    <source>
        <strain evidence="4 5">D15d</strain>
    </source>
</reference>
<dbReference type="RefSeq" id="WP_027430876.1">
    <property type="nucleotide sequence ID" value="NZ_FNUL01000003.1"/>
</dbReference>
<accession>A0A1H5SVF2</accession>
<feature type="domain" description="AMP-dependent synthetase/ligase" evidence="3">
    <location>
        <begin position="11"/>
        <end position="324"/>
    </location>
</feature>
<dbReference type="EMBL" id="FNUL01000003">
    <property type="protein sequence ID" value="SEF54424.1"/>
    <property type="molecule type" value="Genomic_DNA"/>
</dbReference>
<sequence length="464" mass="51558">MNKDCFIYNFLEEAAAKWPEKRAIIYDTFEVSYKQLFDDVVRKAIHMQRFQGQRVAIYGPSSYRWIVNMLGTVVSGKDVVLVDFFLPAQVRKGLLAKASVEFILTSTNQYILADKDARIIKNAEKDNVEGLKLDLKRGEGNILMFTATGGEYDKAAVLTSENLVAAANAVNSKLTCGTKDVVLTPISMHRIFAVLYGLMWPLANGACVAVGRGLRHIDADTYYYNATVLPITPAMARYLTRVNGYNKELKKIIVGEAKCPKKYLESMMARGVEAYTVYGALETSGCIGIGRADEDGFELYDGVNATIAEDGEILIGGDMIMAGYETDPEYTSKALDGGVYHTKDYGEFTADGRLRLNKTNPDLIQLATGEKISKRVTCKQLSELNGIADTCVVKYADLLTAIIVPVDKSDNEAKFRHLIDKYNAKKGYRWEIQKIIVSQEALPTKENGEHDEAKIIDKYLACNQ</sequence>
<dbReference type="GO" id="GO:0031956">
    <property type="term" value="F:medium-chain fatty acid-CoA ligase activity"/>
    <property type="evidence" value="ECO:0007669"/>
    <property type="project" value="TreeGrafter"/>
</dbReference>
<protein>
    <submittedName>
        <fullName evidence="4">Acyl-CoA synthetase (AMP-forming)/AMP-acid ligase II</fullName>
    </submittedName>
</protein>
<dbReference type="Proteomes" id="UP000236726">
    <property type="component" value="Unassembled WGS sequence"/>
</dbReference>
<dbReference type="GO" id="GO:0006631">
    <property type="term" value="P:fatty acid metabolic process"/>
    <property type="evidence" value="ECO:0007669"/>
    <property type="project" value="TreeGrafter"/>
</dbReference>
<dbReference type="InterPro" id="IPR000873">
    <property type="entry name" value="AMP-dep_synth/lig_dom"/>
</dbReference>
<proteinExistence type="inferred from homology"/>
<dbReference type="Gene3D" id="3.40.50.12780">
    <property type="entry name" value="N-terminal domain of ligase-like"/>
    <property type="match status" value="1"/>
</dbReference>
<comment type="similarity">
    <text evidence="1">Belongs to the ATP-dependent AMP-binding enzyme family.</text>
</comment>
<dbReference type="Pfam" id="PF00501">
    <property type="entry name" value="AMP-binding"/>
    <property type="match status" value="1"/>
</dbReference>
<evidence type="ECO:0000256" key="2">
    <source>
        <dbReference type="ARBA" id="ARBA00022598"/>
    </source>
</evidence>
<dbReference type="STRING" id="1410661.GCA_000702205_01077"/>
<evidence type="ECO:0000313" key="5">
    <source>
        <dbReference type="Proteomes" id="UP000236726"/>
    </source>
</evidence>
<dbReference type="InterPro" id="IPR042099">
    <property type="entry name" value="ANL_N_sf"/>
</dbReference>
<keyword evidence="5" id="KW-1185">Reference proteome</keyword>